<dbReference type="STRING" id="633697.EubceDRAFT1_1391"/>
<evidence type="ECO:0000313" key="2">
    <source>
        <dbReference type="Proteomes" id="UP000005753"/>
    </source>
</evidence>
<organism evidence="1 2">
    <name type="scientific">Eubacterium cellulosolvens (strain ATCC 43171 / JCM 9499 / 6)</name>
    <name type="common">Cillobacterium cellulosolvens</name>
    <dbReference type="NCBI Taxonomy" id="633697"/>
    <lineage>
        <taxon>Bacteria</taxon>
        <taxon>Bacillati</taxon>
        <taxon>Bacillota</taxon>
        <taxon>Clostridia</taxon>
        <taxon>Eubacteriales</taxon>
        <taxon>Eubacteriaceae</taxon>
        <taxon>Eubacterium</taxon>
    </lineage>
</organism>
<dbReference type="Proteomes" id="UP000005753">
    <property type="component" value="Chromosome"/>
</dbReference>
<reference evidence="1 2" key="1">
    <citation type="submission" date="2010-08" db="EMBL/GenBank/DDBJ databases">
        <authorList>
            <consortium name="US DOE Joint Genome Institute (JGI-PGF)"/>
            <person name="Lucas S."/>
            <person name="Copeland A."/>
            <person name="Lapidus A."/>
            <person name="Cheng J.-F."/>
            <person name="Bruce D."/>
            <person name="Goodwin L."/>
            <person name="Pitluck S."/>
            <person name="Land M.L."/>
            <person name="Hauser L."/>
            <person name="Chang Y.-J."/>
            <person name="Anderson I.J."/>
            <person name="Johnson E."/>
            <person name="Mulhopadhyay B."/>
            <person name="Kyrpides N."/>
            <person name="Woyke T.J."/>
        </authorList>
    </citation>
    <scope>NUCLEOTIDE SEQUENCE [LARGE SCALE GENOMIC DNA]</scope>
    <source>
        <strain evidence="1 2">6</strain>
    </source>
</reference>
<keyword evidence="2" id="KW-1185">Reference proteome</keyword>
<sequence length="337" mass="37789">MRNVMAVCDVEKDYACHFMEYLNQRRKLPFEIQVFTSPEALISYARSRHVELLLISEKAMSEEVRKIDAGRIIVLSEGGGQVKYEGQYPSVSKYQGAGQVVREVLDCYGAWQKAMCADDVPSAGRLAIAFCSAGEQTLKTEAAVTAARYLAGDRKTLYINLERCSGITDLTGEKYDKTLSDLLFYYHREKNRIAYRLDGIVRKTGGLSFLPPVQNREDIDETGAEEWAAMIREILRTGEYEAVVLDVEERLICRKPMAELCQKIFVVSGESSASRARCGVLKGALEEAISEEEAERIVAVQLRETPVSGEDLFSESNPHMEKVIREILAEVSTDENT</sequence>
<dbReference type="Gene3D" id="3.40.50.300">
    <property type="entry name" value="P-loop containing nucleotide triphosphate hydrolases"/>
    <property type="match status" value="1"/>
</dbReference>
<dbReference type="InterPro" id="IPR027417">
    <property type="entry name" value="P-loop_NTPase"/>
</dbReference>
<dbReference type="Gene3D" id="3.40.50.10850">
    <property type="entry name" value="Ntrc-like two-domain protein"/>
    <property type="match status" value="1"/>
</dbReference>
<dbReference type="EMBL" id="CM001487">
    <property type="protein sequence ID" value="EIM57202.1"/>
    <property type="molecule type" value="Genomic_DNA"/>
</dbReference>
<protein>
    <submittedName>
        <fullName evidence="1">Uncharacterized protein</fullName>
    </submittedName>
</protein>
<dbReference type="eggNOG" id="COG1192">
    <property type="taxonomic scope" value="Bacteria"/>
</dbReference>
<reference evidence="1 2" key="2">
    <citation type="submission" date="2012-02" db="EMBL/GenBank/DDBJ databases">
        <title>Improved High-Quality Draft sequence of Eubacterium cellulosolvens 6.</title>
        <authorList>
            <consortium name="US DOE Joint Genome Institute"/>
            <person name="Lucas S."/>
            <person name="Han J."/>
            <person name="Lapidus A."/>
            <person name="Cheng J.-F."/>
            <person name="Goodwin L."/>
            <person name="Pitluck S."/>
            <person name="Peters L."/>
            <person name="Mikhailova N."/>
            <person name="Gu W."/>
            <person name="Detter J.C."/>
            <person name="Han C."/>
            <person name="Tapia R."/>
            <person name="Land M."/>
            <person name="Hauser L."/>
            <person name="Kyrpides N."/>
            <person name="Ivanova N."/>
            <person name="Pagani I."/>
            <person name="Johnson E."/>
            <person name="Mukhopadhyay B."/>
            <person name="Anderson I."/>
            <person name="Woyke T."/>
        </authorList>
    </citation>
    <scope>NUCLEOTIDE SEQUENCE [LARGE SCALE GENOMIC DNA]</scope>
    <source>
        <strain evidence="1 2">6</strain>
    </source>
</reference>
<gene>
    <name evidence="1" type="ORF">EubceDRAFT1_1391</name>
</gene>
<accession>I5ATS9</accession>
<evidence type="ECO:0000313" key="1">
    <source>
        <dbReference type="EMBL" id="EIM57202.1"/>
    </source>
</evidence>
<name>I5ATS9_EUBC6</name>
<dbReference type="OrthoDB" id="9777019at2"/>
<dbReference type="HOGENOM" id="CLU_062212_0_0_9"/>
<dbReference type="AlphaFoldDB" id="I5ATS9"/>
<proteinExistence type="predicted"/>